<dbReference type="SMART" id="SM01155">
    <property type="entry name" value="DUF1713"/>
    <property type="match status" value="1"/>
</dbReference>
<dbReference type="EMBL" id="GFAC01000196">
    <property type="protein sequence ID" value="JAT98992.1"/>
    <property type="molecule type" value="mRNA"/>
</dbReference>
<dbReference type="Pfam" id="PF08213">
    <property type="entry name" value="COX24_C"/>
    <property type="match status" value="1"/>
</dbReference>
<organism evidence="3">
    <name type="scientific">Amblyomma aureolatum</name>
    <dbReference type="NCBI Taxonomy" id="187763"/>
    <lineage>
        <taxon>Eukaryota</taxon>
        <taxon>Metazoa</taxon>
        <taxon>Ecdysozoa</taxon>
        <taxon>Arthropoda</taxon>
        <taxon>Chelicerata</taxon>
        <taxon>Arachnida</taxon>
        <taxon>Acari</taxon>
        <taxon>Parasitiformes</taxon>
        <taxon>Ixodida</taxon>
        <taxon>Ixodoidea</taxon>
        <taxon>Ixodidae</taxon>
        <taxon>Amblyomminae</taxon>
        <taxon>Amblyomma</taxon>
    </lineage>
</organism>
<accession>A0A1E1XI75</accession>
<evidence type="ECO:0000313" key="3">
    <source>
        <dbReference type="EMBL" id="JAT98992.1"/>
    </source>
</evidence>
<evidence type="ECO:0000256" key="1">
    <source>
        <dbReference type="SAM" id="MobiDB-lite"/>
    </source>
</evidence>
<feature type="region of interest" description="Disordered" evidence="1">
    <location>
        <begin position="105"/>
        <end position="128"/>
    </location>
</feature>
<name>A0A1E1XI75_9ACAR</name>
<sequence length="237" mass="27228">MAFVRALTRAATEVGCVAKNACLVSAPRRSLNQLAQNSTTCLPVSYQVKVAAECSPATPAVDRSVVYVPPNVKKPVILPMLRTPWDYALPSFVKPTAAIGDRKVIAPSSDTNSNGRVEKTDPQPTGSVTEKRAVNMLIIRRKKMKKHKLKKLRKRMYFLWSKRRYRREKLKEQAFRAELLAQIHEAQDFDAEKFVTGMLDKLRNRPRPETPEERREKLLELMRKHRSNVQYIKPKFD</sequence>
<dbReference type="InterPro" id="IPR013177">
    <property type="entry name" value="Ribosomal_mS38_C"/>
</dbReference>
<proteinExistence type="evidence at transcript level"/>
<protein>
    <submittedName>
        <fullName evidence="3">Putative secreted protein</fullName>
    </submittedName>
</protein>
<evidence type="ECO:0000259" key="2">
    <source>
        <dbReference type="SMART" id="SM01155"/>
    </source>
</evidence>
<feature type="domain" description="Ribosomal protein mS38 C-terminal" evidence="2">
    <location>
        <begin position="132"/>
        <end position="165"/>
    </location>
</feature>
<dbReference type="AlphaFoldDB" id="A0A1E1XI75"/>
<reference evidence="3" key="1">
    <citation type="journal article" date="2017" name="Front. Cell. Infect. Microbiol.">
        <title>The Distinct Transcriptional Response of the Midgut of Amblyomma sculptum and Amblyomma aureolatum Ticks to Rickettsia rickettsii Correlates to Their Differences in Susceptibility to Infection.</title>
        <authorList>
            <person name="Martins L.A."/>
            <person name="Galletti M.F.B.M."/>
            <person name="Ribeiro J.M."/>
            <person name="Fujita A."/>
            <person name="Costa F.B."/>
            <person name="Labruna M.B."/>
            <person name="Daffre S."/>
            <person name="Fogaca A.C."/>
        </authorList>
    </citation>
    <scope>NUCLEOTIDE SEQUENCE</scope>
</reference>